<feature type="signal peptide" evidence="2">
    <location>
        <begin position="1"/>
        <end position="20"/>
    </location>
</feature>
<proteinExistence type="predicted"/>
<accession>A0A8W8N8F1</accession>
<keyword evidence="5" id="KW-1185">Reference proteome</keyword>
<dbReference type="Proteomes" id="UP000005408">
    <property type="component" value="Unassembled WGS sequence"/>
</dbReference>
<evidence type="ECO:0000313" key="5">
    <source>
        <dbReference type="Proteomes" id="UP000005408"/>
    </source>
</evidence>
<keyword evidence="2" id="KW-0732">Signal</keyword>
<feature type="transmembrane region" description="Helical" evidence="1">
    <location>
        <begin position="472"/>
        <end position="497"/>
    </location>
</feature>
<dbReference type="AlphaFoldDB" id="A0A8W8N8F1"/>
<evidence type="ECO:0000256" key="1">
    <source>
        <dbReference type="SAM" id="Phobius"/>
    </source>
</evidence>
<feature type="domain" description="Ig-like" evidence="3">
    <location>
        <begin position="22"/>
        <end position="138"/>
    </location>
</feature>
<name>A0A8W8N8F1_MAGGI</name>
<evidence type="ECO:0000313" key="4">
    <source>
        <dbReference type="EnsemblMetazoa" id="G4797.1:cds"/>
    </source>
</evidence>
<dbReference type="OrthoDB" id="6205684at2759"/>
<organism evidence="4 5">
    <name type="scientific">Magallana gigas</name>
    <name type="common">Pacific oyster</name>
    <name type="synonym">Crassostrea gigas</name>
    <dbReference type="NCBI Taxonomy" id="29159"/>
    <lineage>
        <taxon>Eukaryota</taxon>
        <taxon>Metazoa</taxon>
        <taxon>Spiralia</taxon>
        <taxon>Lophotrochozoa</taxon>
        <taxon>Mollusca</taxon>
        <taxon>Bivalvia</taxon>
        <taxon>Autobranchia</taxon>
        <taxon>Pteriomorphia</taxon>
        <taxon>Ostreida</taxon>
        <taxon>Ostreoidea</taxon>
        <taxon>Ostreidae</taxon>
        <taxon>Magallana</taxon>
    </lineage>
</organism>
<keyword evidence="1" id="KW-0812">Transmembrane</keyword>
<evidence type="ECO:0000256" key="2">
    <source>
        <dbReference type="SAM" id="SignalP"/>
    </source>
</evidence>
<keyword evidence="1" id="KW-0472">Membrane</keyword>
<dbReference type="EnsemblMetazoa" id="G4797.1">
    <property type="protein sequence ID" value="G4797.1:cds"/>
    <property type="gene ID" value="G4797"/>
</dbReference>
<evidence type="ECO:0000259" key="3">
    <source>
        <dbReference type="PROSITE" id="PS50835"/>
    </source>
</evidence>
<feature type="chain" id="PRO_5036447926" description="Ig-like domain-containing protein" evidence="2">
    <location>
        <begin position="21"/>
        <end position="619"/>
    </location>
</feature>
<dbReference type="InterPro" id="IPR007110">
    <property type="entry name" value="Ig-like_dom"/>
</dbReference>
<keyword evidence="1" id="KW-1133">Transmembrane helix</keyword>
<protein>
    <recommendedName>
        <fullName evidence="3">Ig-like domain-containing protein</fullName>
    </recommendedName>
</protein>
<sequence length="619" mass="70414">MEGMDLLILTLLGWIYQTTAESELCVSIDASTNFIKTGEAFSIDCNIFGISEVDLLTLNVEILLRQNQFIKRIVKGSISKFENNDLPENDNYSWMVYFYYKDDDYNKRTIVRLHVSNASNLDEGLYKCYATLSDKNITKYNSKSLYTSNSSRAGNLTEYVTMPKPNASSPTLTPFDCSVFEDDSIAHQIRLRPNESAFYSVLPTFSVINKSIVISKPWVSYKGCYNYTVKKSKEEDCTKIDVTEWTNTIDRLPLIGVTRLNRCILLDQSENATAKQVSYDYCREDKKDSPEYIELYSILDSSPTLLEEKNSTCNAAYIDIEDKKLWGIPCSENDRCDVFCFGNDESNVTEHGNRKWKDGMDLCTSQNKSLPGIDSDFFTTLMDKTLLICLAVYQNSSIGFRPVIKQVTNIDGNTTVQPTSDTRGLPFLCRIKTELEKPLPCINTSQTETNVITTTIAQNTEVPPIGQRNTKLIIIIAPSAVAFVLIAVVVSCVIHRVKRNRKIQRIKKTGLTSKEYIYSQPVNTQETETENIQRELINNIELLEEDYSKLHSADKIEFNKTLDDEYAMTEESSEYDVLRNTRENQKVSVDANIYDRTNNSVSGIYDTTLQTPDNDTYNL</sequence>
<dbReference type="PROSITE" id="PS50835">
    <property type="entry name" value="IG_LIKE"/>
    <property type="match status" value="1"/>
</dbReference>
<reference evidence="4" key="1">
    <citation type="submission" date="2022-08" db="UniProtKB">
        <authorList>
            <consortium name="EnsemblMetazoa"/>
        </authorList>
    </citation>
    <scope>IDENTIFICATION</scope>
    <source>
        <strain evidence="4">05x7-T-G4-1.051#20</strain>
    </source>
</reference>